<feature type="region of interest" description="Disordered" evidence="7">
    <location>
        <begin position="1012"/>
        <end position="1072"/>
    </location>
</feature>
<comment type="caution">
    <text evidence="11">The sequence shown here is derived from an EMBL/GenBank/DDBJ whole genome shotgun (WGS) entry which is preliminary data.</text>
</comment>
<evidence type="ECO:0008006" key="13">
    <source>
        <dbReference type="Google" id="ProtNLM"/>
    </source>
</evidence>
<organism evidence="11 12">
    <name type="scientific">Thalassiosira oceanica</name>
    <name type="common">Marine diatom</name>
    <dbReference type="NCBI Taxonomy" id="159749"/>
    <lineage>
        <taxon>Eukaryota</taxon>
        <taxon>Sar</taxon>
        <taxon>Stramenopiles</taxon>
        <taxon>Ochrophyta</taxon>
        <taxon>Bacillariophyta</taxon>
        <taxon>Coscinodiscophyceae</taxon>
        <taxon>Thalassiosirophycidae</taxon>
        <taxon>Thalassiosirales</taxon>
        <taxon>Thalassiosiraceae</taxon>
        <taxon>Thalassiosira</taxon>
    </lineage>
</organism>
<dbReference type="PANTHER" id="PTHR45623">
    <property type="entry name" value="CHROMODOMAIN-HELICASE-DNA-BINDING PROTEIN 3-RELATED-RELATED"/>
    <property type="match status" value="1"/>
</dbReference>
<dbReference type="GO" id="GO:0042393">
    <property type="term" value="F:histone binding"/>
    <property type="evidence" value="ECO:0007669"/>
    <property type="project" value="TreeGrafter"/>
</dbReference>
<dbReference type="Pfam" id="PF00176">
    <property type="entry name" value="SNF2-rel_dom"/>
    <property type="match status" value="1"/>
</dbReference>
<dbReference type="Gene3D" id="3.40.50.300">
    <property type="entry name" value="P-loop containing nucleotide triphosphate hydrolases"/>
    <property type="match status" value="1"/>
</dbReference>
<feature type="compositionally biased region" description="Basic and acidic residues" evidence="7">
    <location>
        <begin position="1043"/>
        <end position="1067"/>
    </location>
</feature>
<evidence type="ECO:0000259" key="8">
    <source>
        <dbReference type="PROSITE" id="PS50118"/>
    </source>
</evidence>
<feature type="region of interest" description="Disordered" evidence="7">
    <location>
        <begin position="1338"/>
        <end position="1388"/>
    </location>
</feature>
<feature type="region of interest" description="Disordered" evidence="7">
    <location>
        <begin position="47"/>
        <end position="243"/>
    </location>
</feature>
<evidence type="ECO:0000259" key="10">
    <source>
        <dbReference type="PROSITE" id="PS51194"/>
    </source>
</evidence>
<dbReference type="PROSITE" id="PS51192">
    <property type="entry name" value="HELICASE_ATP_BIND_1"/>
    <property type="match status" value="1"/>
</dbReference>
<dbReference type="GO" id="GO:0005634">
    <property type="term" value="C:nucleus"/>
    <property type="evidence" value="ECO:0007669"/>
    <property type="project" value="UniProtKB-SubCell"/>
</dbReference>
<feature type="coiled-coil region" evidence="6">
    <location>
        <begin position="1245"/>
        <end position="1272"/>
    </location>
</feature>
<dbReference type="GO" id="GO:0000785">
    <property type="term" value="C:chromatin"/>
    <property type="evidence" value="ECO:0007669"/>
    <property type="project" value="TreeGrafter"/>
</dbReference>
<feature type="compositionally biased region" description="Low complexity" evidence="7">
    <location>
        <begin position="170"/>
        <end position="191"/>
    </location>
</feature>
<feature type="compositionally biased region" description="Basic and acidic residues" evidence="7">
    <location>
        <begin position="211"/>
        <end position="243"/>
    </location>
</feature>
<dbReference type="SUPFAM" id="SSF52540">
    <property type="entry name" value="P-loop containing nucleoside triphosphate hydrolases"/>
    <property type="match status" value="2"/>
</dbReference>
<dbReference type="Gene3D" id="1.10.10.60">
    <property type="entry name" value="Homeodomain-like"/>
    <property type="match status" value="2"/>
</dbReference>
<dbReference type="SUPFAM" id="SSF46689">
    <property type="entry name" value="Homeodomain-like"/>
    <property type="match status" value="1"/>
</dbReference>
<dbReference type="Gene3D" id="3.40.50.10810">
    <property type="entry name" value="Tandem AAA-ATPase domain"/>
    <property type="match status" value="1"/>
</dbReference>
<dbReference type="GO" id="GO:0003682">
    <property type="term" value="F:chromatin binding"/>
    <property type="evidence" value="ECO:0007669"/>
    <property type="project" value="TreeGrafter"/>
</dbReference>
<feature type="domain" description="Helicase C-terminal" evidence="10">
    <location>
        <begin position="683"/>
        <end position="834"/>
    </location>
</feature>
<dbReference type="Pfam" id="PF00271">
    <property type="entry name" value="Helicase_C"/>
    <property type="match status" value="1"/>
</dbReference>
<evidence type="ECO:0000256" key="4">
    <source>
        <dbReference type="ARBA" id="ARBA00023242"/>
    </source>
</evidence>
<comment type="subcellular location">
    <subcellularLocation>
        <location evidence="1">Nucleus</location>
    </subcellularLocation>
</comment>
<evidence type="ECO:0000256" key="7">
    <source>
        <dbReference type="SAM" id="MobiDB-lite"/>
    </source>
</evidence>
<dbReference type="SUPFAM" id="SSF47095">
    <property type="entry name" value="HMG-box"/>
    <property type="match status" value="1"/>
</dbReference>
<evidence type="ECO:0000256" key="3">
    <source>
        <dbReference type="ARBA" id="ARBA00022801"/>
    </source>
</evidence>
<dbReference type="InterPro" id="IPR014001">
    <property type="entry name" value="Helicase_ATP-bd"/>
</dbReference>
<dbReference type="GO" id="GO:0016887">
    <property type="term" value="F:ATP hydrolysis activity"/>
    <property type="evidence" value="ECO:0007669"/>
    <property type="project" value="TreeGrafter"/>
</dbReference>
<dbReference type="PANTHER" id="PTHR45623:SF49">
    <property type="entry name" value="SWI_SNF-RELATED MATRIX-ASSOCIATED ACTIN-DEPENDENT REGULATOR OF CHROMATIN SUBFAMILY A MEMBER 5"/>
    <property type="match status" value="1"/>
</dbReference>
<name>K0T1P3_THAOC</name>
<evidence type="ECO:0000256" key="5">
    <source>
        <dbReference type="PROSITE-ProRule" id="PRU00267"/>
    </source>
</evidence>
<feature type="domain" description="Helicase ATP-binding" evidence="9">
    <location>
        <begin position="367"/>
        <end position="536"/>
    </location>
</feature>
<keyword evidence="5" id="KW-0238">DNA-binding</keyword>
<feature type="compositionally biased region" description="Acidic residues" evidence="7">
    <location>
        <begin position="154"/>
        <end position="163"/>
    </location>
</feature>
<dbReference type="InterPro" id="IPR009057">
    <property type="entry name" value="Homeodomain-like_sf"/>
</dbReference>
<dbReference type="InterPro" id="IPR000330">
    <property type="entry name" value="SNF2_N"/>
</dbReference>
<dbReference type="GO" id="GO:0005524">
    <property type="term" value="F:ATP binding"/>
    <property type="evidence" value="ECO:0007669"/>
    <property type="project" value="InterPro"/>
</dbReference>
<dbReference type="SMART" id="SM00487">
    <property type="entry name" value="DEXDc"/>
    <property type="match status" value="1"/>
</dbReference>
<accession>K0T1P3</accession>
<feature type="compositionally biased region" description="Basic and acidic residues" evidence="7">
    <location>
        <begin position="74"/>
        <end position="142"/>
    </location>
</feature>
<keyword evidence="3" id="KW-0378">Hydrolase</keyword>
<dbReference type="CDD" id="cd00084">
    <property type="entry name" value="HMG-box_SF"/>
    <property type="match status" value="1"/>
</dbReference>
<evidence type="ECO:0000259" key="9">
    <source>
        <dbReference type="PROSITE" id="PS51192"/>
    </source>
</evidence>
<evidence type="ECO:0000313" key="12">
    <source>
        <dbReference type="Proteomes" id="UP000266841"/>
    </source>
</evidence>
<dbReference type="Pfam" id="PF09111">
    <property type="entry name" value="SLIDE"/>
    <property type="match status" value="1"/>
</dbReference>
<dbReference type="SMART" id="SM00398">
    <property type="entry name" value="HMG"/>
    <property type="match status" value="1"/>
</dbReference>
<dbReference type="GO" id="GO:0034728">
    <property type="term" value="P:nucleosome organization"/>
    <property type="evidence" value="ECO:0007669"/>
    <property type="project" value="TreeGrafter"/>
</dbReference>
<dbReference type="InterPro" id="IPR038718">
    <property type="entry name" value="SNF2-like_sf"/>
</dbReference>
<comment type="similarity">
    <text evidence="2">Belongs to the SNF2/RAD54 helicase family. ISWI subfamily.</text>
</comment>
<dbReference type="Gene3D" id="1.10.30.10">
    <property type="entry name" value="High mobility group box domain"/>
    <property type="match status" value="1"/>
</dbReference>
<dbReference type="PROSITE" id="PS51194">
    <property type="entry name" value="HELICASE_CTER"/>
    <property type="match status" value="1"/>
</dbReference>
<protein>
    <recommendedName>
        <fullName evidence="13">Chromatin-remodeling complex ATPase chain</fullName>
    </recommendedName>
</protein>
<dbReference type="eggNOG" id="KOG0385">
    <property type="taxonomic scope" value="Eukaryota"/>
</dbReference>
<dbReference type="InterPro" id="IPR036910">
    <property type="entry name" value="HMG_box_dom_sf"/>
</dbReference>
<sequence length="1388" mass="157739">MSSKKEDRSGWVAVGSDAHADTGPPPIRPARSAYHYFQKENAKRIQAELTSSGKSSDVGALGREVSSRWQTLTPDERRPYEVSAAADRDRFAAESHRRDVEVSAAREARRRERETLILDDQGEGKRAKKEEKKRARKAEAARSKKKTKKRGRGDDDDDSDYDESAGGGPSSDEASYSPSSSEASSASSVSSSDEEEERPRKKRVVKLSESALKRRAEARAQKAEKEAYIEQRQSDVREEKAAQAKRRLEFLLKQSDIFSHFGNVKAEKARLGLKSSEAMNTSGLEQRGSRVGTSDGSGGEDRGAGTPGIVRKPSSVSGAEVQEEVEAERDEVDEHEATRMASTGEFARESVVGFLWLSFELTLASMPCAYSAPARSILADEMGLGKTMQSISILVYMMEYKQDTGPHLIIVPKSTLSNWMNELARWGPTLNVVKFHGNKEERADIAENVLRPGQRDEERSWNVCVTTYEIVNLDRNVVNKFAWSYLVIDEAHRLKNEASTFSRVVRTLETRFRLNNRKCFYHTLSRPLPRTQTLLLVHELWALLNFLVPDVFASSEQFDEWFNLDIADDNEKSQLISQLHKILRPFMLRRLKADVEKSLPPKVETILFTGMSAMQKKLYKDILMRDLDTLTGKGGSGSRTAVLNIVMQLRKCAGHPYLFPGVEDRTLDPLGEHLVENCGKLVLLDKLLVRLRERGHRVLVFTQMTRILDIMEDYMHMRGFKYCRIDGNTSYEDREARIDSYNKPDSEQFCFLLSTRAGGLGINLQTADVVILYDSDWNPQADLQAQDRAHRIGQKREVQVFRLVTEDTIEQKVVERAQQKLKLDAMVVQQGRLKEKDKLSREELLDAIRFGADKIFKSKDSSITDDDIDLILDAGKKKTQELNDKLQEAKKGDMLDFKLDGGISAQTFEGVDYSKEEAKSHLFQEEIFGILDMGKRERRNVAYNENQLYMQQVKATQQQKKATKKKEVRLPRAYRLPKMEDCQMFDREALNALQDVAEKAFRALPEEVQLAAGGYKVPKPDKSKQDSDDSQLGSDYRPNDSSGKTDADDKKDTTEQQDASSDKKKLELPPLLTEEQEAEKARLLAEGFIDWSRHHYTAFLKGSGRYGRTNYAKIANEVGKPASAVETYAKAFWDEEYGKKRLGENEYERAVKHIEKGEKKIDDIKGLQRGTRILISLFENPWVELQFTHVNTKDKKFSPEEDRYLLCWAHKFGYGQWEAIKFAIRRSSNFRFDYFLKSLPPDALGRRCEQLMRAAEKEIDMMEKAVREEAEKEGRTLPEGEIKLPMFKELQAKKRLDAEKKFLEERTALEDNLRNIDAQIEEIQRKLLETDGVQKIDSFFKPNSSAKPKSKATSEHGKTAKMKQQAGKKRKAGEEGGQEKEGGAPGPG</sequence>
<dbReference type="EMBL" id="AGNL01005642">
    <property type="protein sequence ID" value="EJK72568.1"/>
    <property type="molecule type" value="Genomic_DNA"/>
</dbReference>
<feature type="compositionally biased region" description="Acidic residues" evidence="7">
    <location>
        <begin position="321"/>
        <end position="334"/>
    </location>
</feature>
<feature type="region of interest" description="Disordered" evidence="7">
    <location>
        <begin position="1"/>
        <end position="31"/>
    </location>
</feature>
<evidence type="ECO:0000256" key="2">
    <source>
        <dbReference type="ARBA" id="ARBA00009687"/>
    </source>
</evidence>
<dbReference type="GO" id="GO:0140658">
    <property type="term" value="F:ATP-dependent chromatin remodeler activity"/>
    <property type="evidence" value="ECO:0007669"/>
    <property type="project" value="TreeGrafter"/>
</dbReference>
<dbReference type="InterPro" id="IPR009071">
    <property type="entry name" value="HMG_box_dom"/>
</dbReference>
<dbReference type="PROSITE" id="PS50118">
    <property type="entry name" value="HMG_BOX_2"/>
    <property type="match status" value="1"/>
</dbReference>
<keyword evidence="6" id="KW-0175">Coiled coil</keyword>
<dbReference type="InterPro" id="IPR049730">
    <property type="entry name" value="SNF2/RAD54-like_C"/>
</dbReference>
<dbReference type="GO" id="GO:0003677">
    <property type="term" value="F:DNA binding"/>
    <property type="evidence" value="ECO:0007669"/>
    <property type="project" value="UniProtKB-UniRule"/>
</dbReference>
<feature type="non-terminal residue" evidence="11">
    <location>
        <position position="1388"/>
    </location>
</feature>
<dbReference type="Pfam" id="PF09011">
    <property type="entry name" value="HMG_box_2"/>
    <property type="match status" value="1"/>
</dbReference>
<feature type="domain" description="HMG box" evidence="8">
    <location>
        <begin position="27"/>
        <end position="99"/>
    </location>
</feature>
<evidence type="ECO:0000256" key="1">
    <source>
        <dbReference type="ARBA" id="ARBA00004123"/>
    </source>
</evidence>
<evidence type="ECO:0000256" key="6">
    <source>
        <dbReference type="SAM" id="Coils"/>
    </source>
</evidence>
<gene>
    <name evidence="11" type="ORF">THAOC_05886</name>
</gene>
<feature type="compositionally biased region" description="Basic and acidic residues" evidence="7">
    <location>
        <begin position="1018"/>
        <end position="1027"/>
    </location>
</feature>
<dbReference type="FunFam" id="3.40.50.300:FF:000082">
    <property type="entry name" value="ISWI chromatin remodeling complex ATPase ISW1"/>
    <property type="match status" value="1"/>
</dbReference>
<proteinExistence type="inferred from homology"/>
<feature type="DNA-binding region" description="HMG box" evidence="5">
    <location>
        <begin position="27"/>
        <end position="99"/>
    </location>
</feature>
<dbReference type="OrthoDB" id="5857104at2759"/>
<keyword evidence="12" id="KW-1185">Reference proteome</keyword>
<feature type="region of interest" description="Disordered" evidence="7">
    <location>
        <begin position="277"/>
        <end position="341"/>
    </location>
</feature>
<feature type="compositionally biased region" description="Basic and acidic residues" evidence="7">
    <location>
        <begin position="1372"/>
        <end position="1382"/>
    </location>
</feature>
<dbReference type="InterPro" id="IPR027417">
    <property type="entry name" value="P-loop_NTPase"/>
</dbReference>
<dbReference type="InterPro" id="IPR015195">
    <property type="entry name" value="SLIDE"/>
</dbReference>
<dbReference type="InterPro" id="IPR001650">
    <property type="entry name" value="Helicase_C-like"/>
</dbReference>
<dbReference type="PROSITE" id="PS00690">
    <property type="entry name" value="DEAH_ATP_HELICASE"/>
    <property type="match status" value="1"/>
</dbReference>
<dbReference type="SMART" id="SM00490">
    <property type="entry name" value="HELICc"/>
    <property type="match status" value="1"/>
</dbReference>
<reference evidence="11 12" key="1">
    <citation type="journal article" date="2012" name="Genome Biol.">
        <title>Genome and low-iron response of an oceanic diatom adapted to chronic iron limitation.</title>
        <authorList>
            <person name="Lommer M."/>
            <person name="Specht M."/>
            <person name="Roy A.S."/>
            <person name="Kraemer L."/>
            <person name="Andreson R."/>
            <person name="Gutowska M.A."/>
            <person name="Wolf J."/>
            <person name="Bergner S.V."/>
            <person name="Schilhabel M.B."/>
            <person name="Klostermeier U.C."/>
            <person name="Beiko R.G."/>
            <person name="Rosenstiel P."/>
            <person name="Hippler M."/>
            <person name="Laroche J."/>
        </authorList>
    </citation>
    <scope>NUCLEOTIDE SEQUENCE [LARGE SCALE GENOMIC DNA]</scope>
    <source>
        <strain evidence="11 12">CCMP1005</strain>
    </source>
</reference>
<dbReference type="InterPro" id="IPR002464">
    <property type="entry name" value="DNA/RNA_helicase_DEAH_CS"/>
</dbReference>
<dbReference type="CDD" id="cd18793">
    <property type="entry name" value="SF2_C_SNF"/>
    <property type="match status" value="1"/>
</dbReference>
<evidence type="ECO:0000313" key="11">
    <source>
        <dbReference type="EMBL" id="EJK72568.1"/>
    </source>
</evidence>
<keyword evidence="4 5" id="KW-0539">Nucleus</keyword>
<dbReference type="Proteomes" id="UP000266841">
    <property type="component" value="Unassembled WGS sequence"/>
</dbReference>